<evidence type="ECO:0000256" key="6">
    <source>
        <dbReference type="ARBA" id="ARBA00022692"/>
    </source>
</evidence>
<organism evidence="11 12">
    <name type="scientific">Pontibacter silvestris</name>
    <dbReference type="NCBI Taxonomy" id="2305183"/>
    <lineage>
        <taxon>Bacteria</taxon>
        <taxon>Pseudomonadati</taxon>
        <taxon>Bacteroidota</taxon>
        <taxon>Cytophagia</taxon>
        <taxon>Cytophagales</taxon>
        <taxon>Hymenobacteraceae</taxon>
        <taxon>Pontibacter</taxon>
    </lineage>
</organism>
<dbReference type="EMBL" id="JBHUHV010000024">
    <property type="protein sequence ID" value="MFD2066851.1"/>
    <property type="molecule type" value="Genomic_DNA"/>
</dbReference>
<evidence type="ECO:0000256" key="2">
    <source>
        <dbReference type="ARBA" id="ARBA00007783"/>
    </source>
</evidence>
<sequence>MKEKEEDWTLVIKPKSSLFDLELKEVWRYRDLLLLFVRRDFVTFYKQTVLGPTWFFLQPVLTTIIFTFVFGRVANLSTDGIPHVVFYLSGIVLWNYFAECINKTSNIFISNANIFGKVYFPRLIMPLSVVVSNMMKFGVQFLLFIGVWIFYMVQGADIQPNAYALLFPFLLFLMAGIGLGLGMIISSMTTKYRDLTFLITFGVQLAMYASPVIYPLSTLEGKLRWVILANPMSAIIETFRYGFFGEGTFHWAYLGYSTLFCFIVMYFGTLIFNRVQRTFMDTV</sequence>
<dbReference type="PROSITE" id="PS51012">
    <property type="entry name" value="ABC_TM2"/>
    <property type="match status" value="1"/>
</dbReference>
<accession>A0ABW4WWU0</accession>
<feature type="transmembrane region" description="Helical" evidence="9">
    <location>
        <begin position="163"/>
        <end position="185"/>
    </location>
</feature>
<keyword evidence="12" id="KW-1185">Reference proteome</keyword>
<evidence type="ECO:0000313" key="12">
    <source>
        <dbReference type="Proteomes" id="UP001597369"/>
    </source>
</evidence>
<feature type="transmembrane region" description="Helical" evidence="9">
    <location>
        <begin position="54"/>
        <end position="74"/>
    </location>
</feature>
<evidence type="ECO:0000256" key="9">
    <source>
        <dbReference type="RuleBase" id="RU361157"/>
    </source>
</evidence>
<keyword evidence="7 9" id="KW-1133">Transmembrane helix</keyword>
<dbReference type="PANTHER" id="PTHR30413">
    <property type="entry name" value="INNER MEMBRANE TRANSPORT PERMEASE"/>
    <property type="match status" value="1"/>
</dbReference>
<keyword evidence="5" id="KW-0997">Cell inner membrane</keyword>
<keyword evidence="8 9" id="KW-0472">Membrane</keyword>
<gene>
    <name evidence="11" type="ORF">ACFSKU_08140</name>
</gene>
<feature type="transmembrane region" description="Helical" evidence="9">
    <location>
        <begin position="119"/>
        <end position="151"/>
    </location>
</feature>
<feature type="transmembrane region" description="Helical" evidence="9">
    <location>
        <begin position="80"/>
        <end position="98"/>
    </location>
</feature>
<comment type="similarity">
    <text evidence="2 9">Belongs to the ABC-2 integral membrane protein family.</text>
</comment>
<name>A0ABW4WWU0_9BACT</name>
<keyword evidence="4 9" id="KW-1003">Cell membrane</keyword>
<evidence type="ECO:0000256" key="7">
    <source>
        <dbReference type="ARBA" id="ARBA00022989"/>
    </source>
</evidence>
<keyword evidence="6 9" id="KW-0812">Transmembrane</keyword>
<dbReference type="Pfam" id="PF01061">
    <property type="entry name" value="ABC2_membrane"/>
    <property type="match status" value="1"/>
</dbReference>
<evidence type="ECO:0000256" key="3">
    <source>
        <dbReference type="ARBA" id="ARBA00022448"/>
    </source>
</evidence>
<protein>
    <recommendedName>
        <fullName evidence="9">Transport permease protein</fullName>
    </recommendedName>
</protein>
<feature type="transmembrane region" description="Helical" evidence="9">
    <location>
        <begin position="251"/>
        <end position="272"/>
    </location>
</feature>
<evidence type="ECO:0000259" key="10">
    <source>
        <dbReference type="PROSITE" id="PS51012"/>
    </source>
</evidence>
<feature type="domain" description="ABC transmembrane type-2" evidence="10">
    <location>
        <begin position="50"/>
        <end position="275"/>
    </location>
</feature>
<dbReference type="PANTHER" id="PTHR30413:SF8">
    <property type="entry name" value="TRANSPORT PERMEASE PROTEIN"/>
    <property type="match status" value="1"/>
</dbReference>
<proteinExistence type="inferred from homology"/>
<comment type="subcellular location">
    <subcellularLocation>
        <location evidence="1">Cell inner membrane</location>
        <topology evidence="1">Multi-pass membrane protein</topology>
    </subcellularLocation>
    <subcellularLocation>
        <location evidence="9">Cell membrane</location>
        <topology evidence="9">Multi-pass membrane protein</topology>
    </subcellularLocation>
</comment>
<evidence type="ECO:0000313" key="11">
    <source>
        <dbReference type="EMBL" id="MFD2066851.1"/>
    </source>
</evidence>
<evidence type="ECO:0000256" key="4">
    <source>
        <dbReference type="ARBA" id="ARBA00022475"/>
    </source>
</evidence>
<dbReference type="InterPro" id="IPR047817">
    <property type="entry name" value="ABC2_TM_bact-type"/>
</dbReference>
<keyword evidence="3 9" id="KW-0813">Transport</keyword>
<dbReference type="Proteomes" id="UP001597369">
    <property type="component" value="Unassembled WGS sequence"/>
</dbReference>
<evidence type="ECO:0000256" key="1">
    <source>
        <dbReference type="ARBA" id="ARBA00004429"/>
    </source>
</evidence>
<reference evidence="12" key="1">
    <citation type="journal article" date="2019" name="Int. J. Syst. Evol. Microbiol.">
        <title>The Global Catalogue of Microorganisms (GCM) 10K type strain sequencing project: providing services to taxonomists for standard genome sequencing and annotation.</title>
        <authorList>
            <consortium name="The Broad Institute Genomics Platform"/>
            <consortium name="The Broad Institute Genome Sequencing Center for Infectious Disease"/>
            <person name="Wu L."/>
            <person name="Ma J."/>
        </authorList>
    </citation>
    <scope>NUCLEOTIDE SEQUENCE [LARGE SCALE GENOMIC DNA]</scope>
    <source>
        <strain evidence="12">JCM 16545</strain>
    </source>
</reference>
<evidence type="ECO:0000256" key="8">
    <source>
        <dbReference type="ARBA" id="ARBA00023136"/>
    </source>
</evidence>
<dbReference type="InterPro" id="IPR013525">
    <property type="entry name" value="ABC2_TM"/>
</dbReference>
<evidence type="ECO:0000256" key="5">
    <source>
        <dbReference type="ARBA" id="ARBA00022519"/>
    </source>
</evidence>
<dbReference type="RefSeq" id="WP_229961508.1">
    <property type="nucleotide sequence ID" value="NZ_JAJJWI010000013.1"/>
</dbReference>
<feature type="transmembrane region" description="Helical" evidence="9">
    <location>
        <begin position="197"/>
        <end position="216"/>
    </location>
</feature>
<comment type="caution">
    <text evidence="11">The sequence shown here is derived from an EMBL/GenBank/DDBJ whole genome shotgun (WGS) entry which is preliminary data.</text>
</comment>